<dbReference type="RefSeq" id="XP_055861088.1">
    <property type="nucleotide sequence ID" value="XM_056005113.1"/>
</dbReference>
<keyword evidence="3" id="KW-1185">Reference proteome</keyword>
<proteinExistence type="predicted"/>
<feature type="transmembrane region" description="Helical" evidence="2">
    <location>
        <begin position="43"/>
        <end position="64"/>
    </location>
</feature>
<keyword evidence="2" id="KW-1133">Transmembrane helix</keyword>
<organism evidence="3 4">
    <name type="scientific">Biomphalaria glabrata</name>
    <name type="common">Bloodfluke planorb</name>
    <name type="synonym">Freshwater snail</name>
    <dbReference type="NCBI Taxonomy" id="6526"/>
    <lineage>
        <taxon>Eukaryota</taxon>
        <taxon>Metazoa</taxon>
        <taxon>Spiralia</taxon>
        <taxon>Lophotrochozoa</taxon>
        <taxon>Mollusca</taxon>
        <taxon>Gastropoda</taxon>
        <taxon>Heterobranchia</taxon>
        <taxon>Euthyneura</taxon>
        <taxon>Panpulmonata</taxon>
        <taxon>Hygrophila</taxon>
        <taxon>Lymnaeoidea</taxon>
        <taxon>Planorbidae</taxon>
        <taxon>Biomphalaria</taxon>
    </lineage>
</organism>
<dbReference type="GeneID" id="129921901"/>
<evidence type="ECO:0000256" key="1">
    <source>
        <dbReference type="SAM" id="MobiDB-lite"/>
    </source>
</evidence>
<evidence type="ECO:0000313" key="4">
    <source>
        <dbReference type="RefSeq" id="XP_055861088.1"/>
    </source>
</evidence>
<gene>
    <name evidence="4" type="primary">LOC129921901</name>
</gene>
<accession>A0A9W2YEC5</accession>
<protein>
    <submittedName>
        <fullName evidence="4">Uncharacterized protein LOC129921901</fullName>
    </submittedName>
</protein>
<dbReference type="AlphaFoldDB" id="A0A9W2YEC5"/>
<dbReference type="Proteomes" id="UP001165740">
    <property type="component" value="Chromosome 12"/>
</dbReference>
<evidence type="ECO:0000256" key="2">
    <source>
        <dbReference type="SAM" id="Phobius"/>
    </source>
</evidence>
<feature type="region of interest" description="Disordered" evidence="1">
    <location>
        <begin position="105"/>
        <end position="128"/>
    </location>
</feature>
<sequence length="185" mass="20770">METNRTRCDHETGACLQGCLEGYEGFQCTNKVSKQLFPVTTAISINVILGLVILLVLIAALARWHKNQKRGHLRLHDSPLDNKDYSVMNFSRQSECVYEVPVLRGKENSNSSQQDDACDKDGNDETLSIDSTYQNTREAQMDTSAQVNLNSDMEVLKERDDDSKEPLCDDQEVYANCPVAKLGHL</sequence>
<keyword evidence="2" id="KW-0472">Membrane</keyword>
<evidence type="ECO:0000313" key="3">
    <source>
        <dbReference type="Proteomes" id="UP001165740"/>
    </source>
</evidence>
<name>A0A9W2YEC5_BIOGL</name>
<keyword evidence="2" id="KW-0812">Transmembrane</keyword>
<reference evidence="4" key="1">
    <citation type="submission" date="2025-08" db="UniProtKB">
        <authorList>
            <consortium name="RefSeq"/>
        </authorList>
    </citation>
    <scope>IDENTIFICATION</scope>
</reference>